<protein>
    <submittedName>
        <fullName evidence="2">Uncharacterized protein</fullName>
    </submittedName>
</protein>
<dbReference type="AlphaFoldDB" id="X0S6C4"/>
<dbReference type="EMBL" id="BARS01004337">
    <property type="protein sequence ID" value="GAF76608.1"/>
    <property type="molecule type" value="Genomic_DNA"/>
</dbReference>
<name>X0S6C4_9ZZZZ</name>
<evidence type="ECO:0000313" key="2">
    <source>
        <dbReference type="EMBL" id="GAF76608.1"/>
    </source>
</evidence>
<sequence>IFEIIYFLIFLTILAFMAMTLWTLFGTVIQRVLGNTTLKNLFNYLMAALLVFIAVSILNIPALIQ</sequence>
<keyword evidence="1" id="KW-0812">Transmembrane</keyword>
<comment type="caution">
    <text evidence="2">The sequence shown here is derived from an EMBL/GenBank/DDBJ whole genome shotgun (WGS) entry which is preliminary data.</text>
</comment>
<keyword evidence="1" id="KW-1133">Transmembrane helix</keyword>
<feature type="transmembrane region" description="Helical" evidence="1">
    <location>
        <begin position="41"/>
        <end position="64"/>
    </location>
</feature>
<proteinExistence type="predicted"/>
<keyword evidence="1" id="KW-0472">Membrane</keyword>
<feature type="non-terminal residue" evidence="2">
    <location>
        <position position="1"/>
    </location>
</feature>
<feature type="transmembrane region" description="Helical" evidence="1">
    <location>
        <begin position="6"/>
        <end position="29"/>
    </location>
</feature>
<organism evidence="2">
    <name type="scientific">marine sediment metagenome</name>
    <dbReference type="NCBI Taxonomy" id="412755"/>
    <lineage>
        <taxon>unclassified sequences</taxon>
        <taxon>metagenomes</taxon>
        <taxon>ecological metagenomes</taxon>
    </lineage>
</organism>
<gene>
    <name evidence="2" type="ORF">S01H1_08458</name>
</gene>
<reference evidence="2" key="1">
    <citation type="journal article" date="2014" name="Front. Microbiol.">
        <title>High frequency of phylogenetically diverse reductive dehalogenase-homologous genes in deep subseafloor sedimentary metagenomes.</title>
        <authorList>
            <person name="Kawai M."/>
            <person name="Futagami T."/>
            <person name="Toyoda A."/>
            <person name="Takaki Y."/>
            <person name="Nishi S."/>
            <person name="Hori S."/>
            <person name="Arai W."/>
            <person name="Tsubouchi T."/>
            <person name="Morono Y."/>
            <person name="Uchiyama I."/>
            <person name="Ito T."/>
            <person name="Fujiyama A."/>
            <person name="Inagaki F."/>
            <person name="Takami H."/>
        </authorList>
    </citation>
    <scope>NUCLEOTIDE SEQUENCE</scope>
    <source>
        <strain evidence="2">Expedition CK06-06</strain>
    </source>
</reference>
<evidence type="ECO:0000256" key="1">
    <source>
        <dbReference type="SAM" id="Phobius"/>
    </source>
</evidence>
<accession>X0S6C4</accession>